<feature type="non-terminal residue" evidence="2">
    <location>
        <position position="141"/>
    </location>
</feature>
<evidence type="ECO:0000256" key="1">
    <source>
        <dbReference type="SAM" id="MobiDB-lite"/>
    </source>
</evidence>
<gene>
    <name evidence="2" type="ORF">FOZ62_000306</name>
</gene>
<reference evidence="2 3" key="1">
    <citation type="submission" date="2020-04" db="EMBL/GenBank/DDBJ databases">
        <title>Perkinsus olseni comparative genomics.</title>
        <authorList>
            <person name="Bogema D.R."/>
        </authorList>
    </citation>
    <scope>NUCLEOTIDE SEQUENCE [LARGE SCALE GENOMIC DNA]</scope>
    <source>
        <strain evidence="2">ATCC PRA-205</strain>
    </source>
</reference>
<organism evidence="2 3">
    <name type="scientific">Perkinsus olseni</name>
    <name type="common">Perkinsus atlanticus</name>
    <dbReference type="NCBI Taxonomy" id="32597"/>
    <lineage>
        <taxon>Eukaryota</taxon>
        <taxon>Sar</taxon>
        <taxon>Alveolata</taxon>
        <taxon>Perkinsozoa</taxon>
        <taxon>Perkinsea</taxon>
        <taxon>Perkinsida</taxon>
        <taxon>Perkinsidae</taxon>
        <taxon>Perkinsus</taxon>
    </lineage>
</organism>
<feature type="non-terminal residue" evidence="2">
    <location>
        <position position="1"/>
    </location>
</feature>
<protein>
    <submittedName>
        <fullName evidence="2">Uncharacterized protein</fullName>
    </submittedName>
</protein>
<accession>A0A7J6U766</accession>
<proteinExistence type="predicted"/>
<evidence type="ECO:0000313" key="3">
    <source>
        <dbReference type="Proteomes" id="UP000574390"/>
    </source>
</evidence>
<dbReference type="EMBL" id="JABANM010001952">
    <property type="protein sequence ID" value="KAF4753413.1"/>
    <property type="molecule type" value="Genomic_DNA"/>
</dbReference>
<feature type="region of interest" description="Disordered" evidence="1">
    <location>
        <begin position="1"/>
        <end position="20"/>
    </location>
</feature>
<dbReference type="Proteomes" id="UP000574390">
    <property type="component" value="Unassembled WGS sequence"/>
</dbReference>
<name>A0A7J6U766_PEROL</name>
<evidence type="ECO:0000313" key="2">
    <source>
        <dbReference type="EMBL" id="KAF4753413.1"/>
    </source>
</evidence>
<comment type="caution">
    <text evidence="2">The sequence shown here is derived from an EMBL/GenBank/DDBJ whole genome shotgun (WGS) entry which is preliminary data.</text>
</comment>
<dbReference type="AlphaFoldDB" id="A0A7J6U766"/>
<sequence length="141" mass="15905">AKAHNGTRREAGMTAARSSTRVECRSSRVVADMTLKMERRSVRSERVGATKVRRKAKKAGIHSPSIGYNFFPCTLLEGEDLVKEEIDKLIDSTEPNDTKEEMNEPDSSSTIVDIEVEVNHETPEPPRPKRLRCKFYVDDGQ</sequence>